<dbReference type="Pfam" id="PF06821">
    <property type="entry name" value="Ser_hydrolase"/>
    <property type="match status" value="1"/>
</dbReference>
<dbReference type="InterPro" id="IPR010662">
    <property type="entry name" value="RBBP9/YdeN"/>
</dbReference>
<keyword evidence="2" id="KW-1185">Reference proteome</keyword>
<keyword evidence="1" id="KW-0378">Hydrolase</keyword>
<evidence type="ECO:0000313" key="1">
    <source>
        <dbReference type="EMBL" id="TGN19144.1"/>
    </source>
</evidence>
<dbReference type="Proteomes" id="UP000298058">
    <property type="component" value="Unassembled WGS sequence"/>
</dbReference>
<dbReference type="PANTHER" id="PTHR15394:SF3">
    <property type="entry name" value="SERINE HYDROLASE RBBP9"/>
    <property type="match status" value="1"/>
</dbReference>
<dbReference type="Gene3D" id="3.40.50.1820">
    <property type="entry name" value="alpha/beta hydrolase"/>
    <property type="match status" value="1"/>
</dbReference>
<dbReference type="EMBL" id="RQHW01000034">
    <property type="protein sequence ID" value="TGN19144.1"/>
    <property type="molecule type" value="Genomic_DNA"/>
</dbReference>
<evidence type="ECO:0000313" key="2">
    <source>
        <dbReference type="Proteomes" id="UP000298058"/>
    </source>
</evidence>
<dbReference type="InterPro" id="IPR029058">
    <property type="entry name" value="AB_hydrolase_fold"/>
</dbReference>
<reference evidence="1" key="1">
    <citation type="journal article" date="2019" name="PLoS Negl. Trop. Dis.">
        <title>Revisiting the worldwide diversity of Leptospira species in the environment.</title>
        <authorList>
            <person name="Vincent A.T."/>
            <person name="Schiettekatte O."/>
            <person name="Bourhy P."/>
            <person name="Veyrier F.J."/>
            <person name="Picardeau M."/>
        </authorList>
    </citation>
    <scope>NUCLEOTIDE SEQUENCE [LARGE SCALE GENOMIC DNA]</scope>
    <source>
        <strain evidence="1">201300427</strain>
    </source>
</reference>
<name>A0A4R9LXT2_9LEPT</name>
<dbReference type="GO" id="GO:0016787">
    <property type="term" value="F:hydrolase activity"/>
    <property type="evidence" value="ECO:0007669"/>
    <property type="project" value="UniProtKB-KW"/>
</dbReference>
<protein>
    <submittedName>
        <fullName evidence="1">Alpha/beta hydrolase</fullName>
    </submittedName>
</protein>
<dbReference type="OrthoDB" id="9804993at2"/>
<dbReference type="RefSeq" id="WP_135760487.1">
    <property type="nucleotide sequence ID" value="NZ_RQHW01000034.1"/>
</dbReference>
<dbReference type="PANTHER" id="PTHR15394">
    <property type="entry name" value="SERINE HYDROLASE RBBP9"/>
    <property type="match status" value="1"/>
</dbReference>
<accession>A0A4R9LXT2</accession>
<organism evidence="1 2">
    <name type="scientific">Leptospira idonii</name>
    <dbReference type="NCBI Taxonomy" id="1193500"/>
    <lineage>
        <taxon>Bacteria</taxon>
        <taxon>Pseudomonadati</taxon>
        <taxon>Spirochaetota</taxon>
        <taxon>Spirochaetia</taxon>
        <taxon>Leptospirales</taxon>
        <taxon>Leptospiraceae</taxon>
        <taxon>Leptospira</taxon>
    </lineage>
</organism>
<gene>
    <name evidence="1" type="ORF">EHS15_10305</name>
</gene>
<proteinExistence type="predicted"/>
<sequence length="180" mass="20542">MKYIIIPGLGDSGSEHWQSYWQNLFPSSERVIQKDWNNPKLEDWIFELQNLIQNNSEPMILIAHSLGVALVVHWANLHKNPNVKGAFLVSPSDVESPSHTPESTRGFSPFPKIKLPFPSLIVASADDPYVPIQRAESLADLWDSDFRNVGRLGHINSESKLEYWELGQHLLKKFELEIKS</sequence>
<dbReference type="AlphaFoldDB" id="A0A4R9LXT2"/>
<comment type="caution">
    <text evidence="1">The sequence shown here is derived from an EMBL/GenBank/DDBJ whole genome shotgun (WGS) entry which is preliminary data.</text>
</comment>
<dbReference type="SUPFAM" id="SSF53474">
    <property type="entry name" value="alpha/beta-Hydrolases"/>
    <property type="match status" value="1"/>
</dbReference>